<comment type="caution">
    <text evidence="1">The sequence shown here is derived from an EMBL/GenBank/DDBJ whole genome shotgun (WGS) entry which is preliminary data.</text>
</comment>
<reference evidence="1 2" key="1">
    <citation type="submission" date="2022-07" db="EMBL/GenBank/DDBJ databases">
        <title>Methylomonas rivi sp. nov., Methylomonas rosea sp. nov., Methylomonas aureus sp. nov. and Methylomonas subterranea sp. nov., four novel methanotrophs isolated from a freshwater creek and the deep terrestrial subsurface.</title>
        <authorList>
            <person name="Abin C."/>
            <person name="Sankaranarayanan K."/>
            <person name="Garner C."/>
            <person name="Sindelar R."/>
            <person name="Kotary K."/>
            <person name="Garner R."/>
            <person name="Barclay S."/>
            <person name="Lawson P."/>
            <person name="Krumholz L."/>
        </authorList>
    </citation>
    <scope>NUCLEOTIDE SEQUENCE [LARGE SCALE GENOMIC DNA]</scope>
    <source>
        <strain evidence="1 2">WSC-7</strain>
    </source>
</reference>
<keyword evidence="2" id="KW-1185">Reference proteome</keyword>
<evidence type="ECO:0008006" key="3">
    <source>
        <dbReference type="Google" id="ProtNLM"/>
    </source>
</evidence>
<dbReference type="EMBL" id="JANIBL010000039">
    <property type="protein sequence ID" value="MCQ8118370.1"/>
    <property type="molecule type" value="Genomic_DNA"/>
</dbReference>
<gene>
    <name evidence="1" type="ORF">NP589_13110</name>
</gene>
<dbReference type="Proteomes" id="UP001524570">
    <property type="component" value="Unassembled WGS sequence"/>
</dbReference>
<accession>A0ABT1TUB6</accession>
<organism evidence="1 2">
    <name type="scientific">Methylomonas rosea</name>
    <dbReference type="NCBI Taxonomy" id="2952227"/>
    <lineage>
        <taxon>Bacteria</taxon>
        <taxon>Pseudomonadati</taxon>
        <taxon>Pseudomonadota</taxon>
        <taxon>Gammaproteobacteria</taxon>
        <taxon>Methylococcales</taxon>
        <taxon>Methylococcaceae</taxon>
        <taxon>Methylomonas</taxon>
    </lineage>
</organism>
<sequence>MAGQAASQRRIRPQRHFFAAEKTIKTAINRLANRMNCAIIPAQHVVVKAVGLAAICSYKNNCEVQYMKILKSAVIAFSLAAAMGSFSTAAVAESDPGRTAYKPTDVINEVVARITAAETAINNGAEDAAVVDLIQKAAGFIKELNANDKVARYADKARGHLKLAITAAKAANLQEAKQHLAAGKEGVEGLKKLL</sequence>
<protein>
    <recommendedName>
        <fullName evidence="3">Small metal-binding protein</fullName>
    </recommendedName>
</protein>
<evidence type="ECO:0000313" key="2">
    <source>
        <dbReference type="Proteomes" id="UP001524570"/>
    </source>
</evidence>
<proteinExistence type="predicted"/>
<evidence type="ECO:0000313" key="1">
    <source>
        <dbReference type="EMBL" id="MCQ8118370.1"/>
    </source>
</evidence>
<name>A0ABT1TUB6_9GAMM</name>
<dbReference type="RefSeq" id="WP_256607398.1">
    <property type="nucleotide sequence ID" value="NZ_JANIBL010000039.1"/>
</dbReference>